<organism evidence="2 3">
    <name type="scientific">Citrus sinensis</name>
    <name type="common">Sweet orange</name>
    <name type="synonym">Citrus aurantium var. sinensis</name>
    <dbReference type="NCBI Taxonomy" id="2711"/>
    <lineage>
        <taxon>Eukaryota</taxon>
        <taxon>Viridiplantae</taxon>
        <taxon>Streptophyta</taxon>
        <taxon>Embryophyta</taxon>
        <taxon>Tracheophyta</taxon>
        <taxon>Spermatophyta</taxon>
        <taxon>Magnoliopsida</taxon>
        <taxon>eudicotyledons</taxon>
        <taxon>Gunneridae</taxon>
        <taxon>Pentapetalae</taxon>
        <taxon>rosids</taxon>
        <taxon>malvids</taxon>
        <taxon>Sapindales</taxon>
        <taxon>Rutaceae</taxon>
        <taxon>Aurantioideae</taxon>
        <taxon>Citrus</taxon>
    </lineage>
</organism>
<evidence type="ECO:0000256" key="1">
    <source>
        <dbReference type="SAM" id="MobiDB-lite"/>
    </source>
</evidence>
<gene>
    <name evidence="2" type="ORF">CISIN_1g034852mg</name>
</gene>
<keyword evidence="3" id="KW-1185">Reference proteome</keyword>
<accession>A0A067DT67</accession>
<dbReference type="SMR" id="A0A067DT67"/>
<feature type="region of interest" description="Disordered" evidence="1">
    <location>
        <begin position="1"/>
        <end position="57"/>
    </location>
</feature>
<protein>
    <submittedName>
        <fullName evidence="2">Uncharacterized protein</fullName>
    </submittedName>
</protein>
<name>A0A067DT67_CITSI</name>
<evidence type="ECO:0000313" key="2">
    <source>
        <dbReference type="EMBL" id="KDO42207.1"/>
    </source>
</evidence>
<dbReference type="Proteomes" id="UP000027120">
    <property type="component" value="Unassembled WGS sequence"/>
</dbReference>
<proteinExistence type="predicted"/>
<dbReference type="EMBL" id="KK785503">
    <property type="protein sequence ID" value="KDO42207.1"/>
    <property type="molecule type" value="Genomic_DNA"/>
</dbReference>
<evidence type="ECO:0000313" key="3">
    <source>
        <dbReference type="Proteomes" id="UP000027120"/>
    </source>
</evidence>
<dbReference type="AlphaFoldDB" id="A0A067DT67"/>
<reference evidence="2 3" key="1">
    <citation type="submission" date="2014-04" db="EMBL/GenBank/DDBJ databases">
        <authorList>
            <consortium name="International Citrus Genome Consortium"/>
            <person name="Gmitter F."/>
            <person name="Chen C."/>
            <person name="Farmerie W."/>
            <person name="Harkins T."/>
            <person name="Desany B."/>
            <person name="Mohiuddin M."/>
            <person name="Kodira C."/>
            <person name="Borodovsky M."/>
            <person name="Lomsadze A."/>
            <person name="Burns P."/>
            <person name="Jenkins J."/>
            <person name="Prochnik S."/>
            <person name="Shu S."/>
            <person name="Chapman J."/>
            <person name="Pitluck S."/>
            <person name="Schmutz J."/>
            <person name="Rokhsar D."/>
        </authorList>
    </citation>
    <scope>NUCLEOTIDE SEQUENCE</scope>
</reference>
<sequence>MRERDPRQEKAEGESSEMRERPDERDPQRERESHSRREAHARERKRENQRREQSHDPFCEASVISCCDLSSKMQAYFFLYP</sequence>